<evidence type="ECO:0000256" key="3">
    <source>
        <dbReference type="ARBA" id="ARBA00023239"/>
    </source>
</evidence>
<dbReference type="InterPro" id="IPR050251">
    <property type="entry name" value="HpcH-HpaI_aldolase"/>
</dbReference>
<keyword evidence="6" id="KW-1185">Reference proteome</keyword>
<comment type="similarity">
    <text evidence="1">Belongs to the HpcH/HpaI aldolase family.</text>
</comment>
<dbReference type="GO" id="GO:0016829">
    <property type="term" value="F:lyase activity"/>
    <property type="evidence" value="ECO:0007669"/>
    <property type="project" value="UniProtKB-KW"/>
</dbReference>
<dbReference type="RefSeq" id="WP_379706089.1">
    <property type="nucleotide sequence ID" value="NZ_JBHTAT010000001.1"/>
</dbReference>
<dbReference type="GO" id="GO:0046872">
    <property type="term" value="F:metal ion binding"/>
    <property type="evidence" value="ECO:0007669"/>
    <property type="project" value="UniProtKB-KW"/>
</dbReference>
<keyword evidence="2" id="KW-0479">Metal-binding</keyword>
<organism evidence="5 6">
    <name type="scientific">Haloplanus litoreus</name>
    <dbReference type="NCBI Taxonomy" id="767515"/>
    <lineage>
        <taxon>Archaea</taxon>
        <taxon>Methanobacteriati</taxon>
        <taxon>Methanobacteriota</taxon>
        <taxon>Stenosarchaea group</taxon>
        <taxon>Halobacteria</taxon>
        <taxon>Halobacteriales</taxon>
        <taxon>Haloferacaceae</taxon>
        <taxon>Haloplanus</taxon>
    </lineage>
</organism>
<dbReference type="InterPro" id="IPR040442">
    <property type="entry name" value="Pyrv_kinase-like_dom_sf"/>
</dbReference>
<comment type="caution">
    <text evidence="5">The sequence shown here is derived from an EMBL/GenBank/DDBJ whole genome shotgun (WGS) entry which is preliminary data.</text>
</comment>
<reference evidence="5 6" key="1">
    <citation type="journal article" date="2019" name="Int. J. Syst. Evol. Microbiol.">
        <title>The Global Catalogue of Microorganisms (GCM) 10K type strain sequencing project: providing services to taxonomists for standard genome sequencing and annotation.</title>
        <authorList>
            <consortium name="The Broad Institute Genomics Platform"/>
            <consortium name="The Broad Institute Genome Sequencing Center for Infectious Disease"/>
            <person name="Wu L."/>
            <person name="Ma J."/>
        </authorList>
    </citation>
    <scope>NUCLEOTIDE SEQUENCE [LARGE SCALE GENOMIC DNA]</scope>
    <source>
        <strain evidence="5 6">GX21</strain>
    </source>
</reference>
<dbReference type="SUPFAM" id="SSF51621">
    <property type="entry name" value="Phosphoenolpyruvate/pyruvate domain"/>
    <property type="match status" value="1"/>
</dbReference>
<protein>
    <submittedName>
        <fullName evidence="5">HpcH/HpaI aldolase/citrate lyase family protein</fullName>
    </submittedName>
</protein>
<gene>
    <name evidence="5" type="ORF">ACFQKE_15815</name>
</gene>
<dbReference type="InterPro" id="IPR015813">
    <property type="entry name" value="Pyrv/PenolPyrv_kinase-like_dom"/>
</dbReference>
<evidence type="ECO:0000313" key="5">
    <source>
        <dbReference type="EMBL" id="MFC7256753.1"/>
    </source>
</evidence>
<feature type="domain" description="HpcH/HpaI aldolase/citrate lyase" evidence="4">
    <location>
        <begin position="23"/>
        <end position="241"/>
    </location>
</feature>
<proteinExistence type="inferred from homology"/>
<evidence type="ECO:0000256" key="2">
    <source>
        <dbReference type="ARBA" id="ARBA00022723"/>
    </source>
</evidence>
<evidence type="ECO:0000256" key="1">
    <source>
        <dbReference type="ARBA" id="ARBA00005568"/>
    </source>
</evidence>
<dbReference type="EMBL" id="JBHTAT010000001">
    <property type="protein sequence ID" value="MFC7256753.1"/>
    <property type="molecule type" value="Genomic_DNA"/>
</dbReference>
<evidence type="ECO:0000313" key="6">
    <source>
        <dbReference type="Proteomes" id="UP001596434"/>
    </source>
</evidence>
<dbReference type="PANTHER" id="PTHR30502">
    <property type="entry name" value="2-KETO-3-DEOXY-L-RHAMNONATE ALDOLASE"/>
    <property type="match status" value="1"/>
</dbReference>
<keyword evidence="3 5" id="KW-0456">Lyase</keyword>
<dbReference type="Pfam" id="PF03328">
    <property type="entry name" value="HpcH_HpaI"/>
    <property type="match status" value="1"/>
</dbReference>
<sequence length="263" mass="28701">MEQRNAFRERIENDEVALGARASSFSPALVEIYGGLGLDFVWLDFEHTGESPWDSMLFESLTRAAEAGDIELFVRLPAPDQALIRKVLDAGVRNLLIPRIDSAAEVRRAVEATRFVYDGEPGERGIAGGRSSAYGNADDYVRREDENVCLGVMIEKTTAVSELSEILSVPELGFVFIGPGDLSVQLGHPGNRDHPEVRETIERIEAAGRDASVPVGGIAHDPEEADRKIDAGYRIIRLGGEFEAVQQVLKTRLDDLAELQGGG</sequence>
<dbReference type="GeneID" id="96955147"/>
<dbReference type="Proteomes" id="UP001596434">
    <property type="component" value="Unassembled WGS sequence"/>
</dbReference>
<dbReference type="InterPro" id="IPR005000">
    <property type="entry name" value="Aldolase/citrate-lyase_domain"/>
</dbReference>
<dbReference type="AlphaFoldDB" id="A0ABD6A1E6"/>
<evidence type="ECO:0000259" key="4">
    <source>
        <dbReference type="Pfam" id="PF03328"/>
    </source>
</evidence>
<dbReference type="Gene3D" id="3.20.20.60">
    <property type="entry name" value="Phosphoenolpyruvate-binding domains"/>
    <property type="match status" value="1"/>
</dbReference>
<accession>A0ABD6A1E6</accession>
<name>A0ABD6A1E6_9EURY</name>
<dbReference type="PANTHER" id="PTHR30502:SF0">
    <property type="entry name" value="PHOSPHOENOLPYRUVATE CARBOXYLASE FAMILY PROTEIN"/>
    <property type="match status" value="1"/>
</dbReference>